<feature type="region of interest" description="Disordered" evidence="1">
    <location>
        <begin position="1"/>
        <end position="58"/>
    </location>
</feature>
<evidence type="ECO:0000256" key="1">
    <source>
        <dbReference type="SAM" id="MobiDB-lite"/>
    </source>
</evidence>
<evidence type="ECO:0000313" key="2">
    <source>
        <dbReference type="EMBL" id="OSX81049.1"/>
    </source>
</evidence>
<feature type="region of interest" description="Disordered" evidence="1">
    <location>
        <begin position="130"/>
        <end position="159"/>
    </location>
</feature>
<gene>
    <name evidence="2" type="ORF">BU14_0027s0075</name>
</gene>
<keyword evidence="3" id="KW-1185">Reference proteome</keyword>
<reference evidence="2 3" key="1">
    <citation type="submission" date="2017-03" db="EMBL/GenBank/DDBJ databases">
        <title>WGS assembly of Porphyra umbilicalis.</title>
        <authorList>
            <person name="Brawley S.H."/>
            <person name="Blouin N.A."/>
            <person name="Ficko-Blean E."/>
            <person name="Wheeler G.L."/>
            <person name="Lohr M."/>
            <person name="Goodson H.V."/>
            <person name="Jenkins J.W."/>
            <person name="Blaby-Haas C.E."/>
            <person name="Helliwell K.E."/>
            <person name="Chan C."/>
            <person name="Marriage T."/>
            <person name="Bhattacharya D."/>
            <person name="Klein A.S."/>
            <person name="Badis Y."/>
            <person name="Brodie J."/>
            <person name="Cao Y."/>
            <person name="Collen J."/>
            <person name="Dittami S.M."/>
            <person name="Gachon C.M."/>
            <person name="Green B.R."/>
            <person name="Karpowicz S."/>
            <person name="Kim J.W."/>
            <person name="Kudahl U."/>
            <person name="Lin S."/>
            <person name="Michel G."/>
            <person name="Mittag M."/>
            <person name="Olson B.J."/>
            <person name="Pangilinan J."/>
            <person name="Peng Y."/>
            <person name="Qiu H."/>
            <person name="Shu S."/>
            <person name="Singer J.T."/>
            <person name="Smith A.G."/>
            <person name="Sprecher B.N."/>
            <person name="Wagner V."/>
            <person name="Wang W."/>
            <person name="Wang Z.-Y."/>
            <person name="Yan J."/>
            <person name="Yarish C."/>
            <person name="Zoeuner-Riek S."/>
            <person name="Zhuang Y."/>
            <person name="Zou Y."/>
            <person name="Lindquist E.A."/>
            <person name="Grimwood J."/>
            <person name="Barry K."/>
            <person name="Rokhsar D.S."/>
            <person name="Schmutz J."/>
            <person name="Stiller J.W."/>
            <person name="Grossman A.R."/>
            <person name="Prochnik S.E."/>
        </authorList>
    </citation>
    <scope>NUCLEOTIDE SEQUENCE [LARGE SCALE GENOMIC DNA]</scope>
    <source>
        <strain evidence="2">4086291</strain>
    </source>
</reference>
<dbReference type="EMBL" id="KV918766">
    <property type="protein sequence ID" value="OSX81049.1"/>
    <property type="molecule type" value="Genomic_DNA"/>
</dbReference>
<organism evidence="2 3">
    <name type="scientific">Porphyra umbilicalis</name>
    <name type="common">Purple laver</name>
    <name type="synonym">Red alga</name>
    <dbReference type="NCBI Taxonomy" id="2786"/>
    <lineage>
        <taxon>Eukaryota</taxon>
        <taxon>Rhodophyta</taxon>
        <taxon>Bangiophyceae</taxon>
        <taxon>Bangiales</taxon>
        <taxon>Bangiaceae</taxon>
        <taxon>Porphyra</taxon>
    </lineage>
</organism>
<accession>A0A1X6PJK9</accession>
<name>A0A1X6PJK9_PORUM</name>
<protein>
    <submittedName>
        <fullName evidence="2">Uncharacterized protein</fullName>
    </submittedName>
</protein>
<proteinExistence type="predicted"/>
<sequence length="349" mass="36899">MTAATAADLSAEMSAAPTASPTASPTAWTTLAQTVEPTAAPSKMPAAGLPSVGPLGRTTKDEMRVASGNLPSVVQGRPAVVRRLNLDDEGAPDTPRPSSASTTTALLEPTNLLMERLRATCKRTLTRSLSPAAENGCSPAKHTASATQGSQTDLAAGAGDGAPKFPAAAAAGAEALGKDINTTLELFLTHISDVETGLDEMTKSSILLVEKMDAAVNLIQQTLMHIALMGEKLWKELKDDFYKVRSIVLGNSTAAADHAPEKTIDLIRKLLRDDFEEGWALTDVTAEFYPSSNAKWDEAVKATSAAIKSGPNGAEVILRSTVHQPSRKDPSVYVRMRQLVPLLRVNLHL</sequence>
<evidence type="ECO:0000313" key="3">
    <source>
        <dbReference type="Proteomes" id="UP000218209"/>
    </source>
</evidence>
<feature type="compositionally biased region" description="Low complexity" evidence="1">
    <location>
        <begin position="14"/>
        <end position="30"/>
    </location>
</feature>
<dbReference type="AlphaFoldDB" id="A0A1X6PJK9"/>
<dbReference type="Proteomes" id="UP000218209">
    <property type="component" value="Unassembled WGS sequence"/>
</dbReference>
<feature type="compositionally biased region" description="Polar residues" evidence="1">
    <location>
        <begin position="144"/>
        <end position="153"/>
    </location>
</feature>